<gene>
    <name evidence="2" type="ORF">GFSPODELE1_LOCUS9143</name>
</gene>
<accession>A0ABP1DZC5</accession>
<proteinExistence type="predicted"/>
<evidence type="ECO:0000313" key="3">
    <source>
        <dbReference type="Proteomes" id="UP001497453"/>
    </source>
</evidence>
<feature type="compositionally biased region" description="Polar residues" evidence="1">
    <location>
        <begin position="238"/>
        <end position="259"/>
    </location>
</feature>
<sequence length="336" mass="36930">MPLTSDSFEFTKNLVMHRPPGVKRSHHTWHSPTTGRSHFEDFMLEIGADPRVAHVCCVPRPDVMSAYHASKESKANSIAIHKGDDIQSRHQEYHHKRPSSKPEVRRLSSQAPTNTALNSGAAARMLTRLSVASKPKSSQSSVPELKSHTTLSLDTQSFPSSRPSLLAVTSARDRLHAIAGQEEIVRRPSYHDCMLSEGLRPVENNSHHRPSNAPLYSSSTSRTSSSSMAMRNSRPPSFTSIDTASSSEGPATPRANSPIRSLGREREVSLESLERTSRLRTPTSCVTCKKSGSNFPSCPKCGDMWCSRQCRIKACKGGRHSSTCRGRVANVFSQDA</sequence>
<dbReference type="EMBL" id="OZ037950">
    <property type="protein sequence ID" value="CAL1713095.1"/>
    <property type="molecule type" value="Genomic_DNA"/>
</dbReference>
<evidence type="ECO:0000256" key="1">
    <source>
        <dbReference type="SAM" id="MobiDB-lite"/>
    </source>
</evidence>
<evidence type="ECO:0008006" key="4">
    <source>
        <dbReference type="Google" id="ProtNLM"/>
    </source>
</evidence>
<dbReference type="Proteomes" id="UP001497453">
    <property type="component" value="Chromosome 7"/>
</dbReference>
<feature type="compositionally biased region" description="Low complexity" evidence="1">
    <location>
        <begin position="131"/>
        <end position="143"/>
    </location>
</feature>
<feature type="compositionally biased region" description="Basic and acidic residues" evidence="1">
    <location>
        <begin position="262"/>
        <end position="276"/>
    </location>
</feature>
<feature type="region of interest" description="Disordered" evidence="1">
    <location>
        <begin position="201"/>
        <end position="276"/>
    </location>
</feature>
<protein>
    <recommendedName>
        <fullName evidence="4">MYND-type domain-containing protein</fullName>
    </recommendedName>
</protein>
<feature type="region of interest" description="Disordered" evidence="1">
    <location>
        <begin position="87"/>
        <end position="119"/>
    </location>
</feature>
<organism evidence="2 3">
    <name type="scientific">Somion occarium</name>
    <dbReference type="NCBI Taxonomy" id="3059160"/>
    <lineage>
        <taxon>Eukaryota</taxon>
        <taxon>Fungi</taxon>
        <taxon>Dikarya</taxon>
        <taxon>Basidiomycota</taxon>
        <taxon>Agaricomycotina</taxon>
        <taxon>Agaricomycetes</taxon>
        <taxon>Polyporales</taxon>
        <taxon>Cerrenaceae</taxon>
        <taxon>Somion</taxon>
    </lineage>
</organism>
<reference evidence="3" key="1">
    <citation type="submission" date="2024-04" db="EMBL/GenBank/DDBJ databases">
        <authorList>
            <person name="Shaw F."/>
            <person name="Minotto A."/>
        </authorList>
    </citation>
    <scope>NUCLEOTIDE SEQUENCE [LARGE SCALE GENOMIC DNA]</scope>
</reference>
<feature type="compositionally biased region" description="Polar residues" evidence="1">
    <location>
        <begin position="107"/>
        <end position="118"/>
    </location>
</feature>
<name>A0ABP1DZC5_9APHY</name>
<feature type="compositionally biased region" description="Polar residues" evidence="1">
    <location>
        <begin position="148"/>
        <end position="161"/>
    </location>
</feature>
<keyword evidence="3" id="KW-1185">Reference proteome</keyword>
<feature type="region of interest" description="Disordered" evidence="1">
    <location>
        <begin position="131"/>
        <end position="161"/>
    </location>
</feature>
<evidence type="ECO:0000313" key="2">
    <source>
        <dbReference type="EMBL" id="CAL1713095.1"/>
    </source>
</evidence>
<feature type="compositionally biased region" description="Low complexity" evidence="1">
    <location>
        <begin position="217"/>
        <end position="237"/>
    </location>
</feature>